<reference evidence="2 3" key="1">
    <citation type="submission" date="2013-05" db="EMBL/GenBank/DDBJ databases">
        <authorList>
            <person name="Richards V.P."/>
            <person name="Durkin S.A.S."/>
            <person name="Kim M."/>
            <person name="Pavinski Bitar P.D."/>
            <person name="Stanhope M.J."/>
            <person name="Town C.D."/>
            <person name="Venter J.C."/>
        </authorList>
    </citation>
    <scope>NUCLEOTIDE SEQUENCE [LARGE SCALE GENOMIC DNA]</scope>
    <source>
        <strain evidence="2 3">LMG 14747</strain>
    </source>
</reference>
<accession>V6Z191</accession>
<dbReference type="EMBL" id="ANQC01000029">
    <property type="protein sequence ID" value="ESV54001.1"/>
    <property type="molecule type" value="Genomic_DNA"/>
</dbReference>
<name>V6Z191_STRAG</name>
<evidence type="ECO:0000313" key="3">
    <source>
        <dbReference type="Proteomes" id="UP000018482"/>
    </source>
</evidence>
<evidence type="ECO:0000256" key="1">
    <source>
        <dbReference type="SAM" id="Phobius"/>
    </source>
</evidence>
<keyword evidence="1" id="KW-1133">Transmembrane helix</keyword>
<comment type="caution">
    <text evidence="2">The sequence shown here is derived from an EMBL/GenBank/DDBJ whole genome shotgun (WGS) entry which is preliminary data.</text>
</comment>
<dbReference type="AlphaFoldDB" id="V6Z191"/>
<feature type="transmembrane region" description="Helical" evidence="1">
    <location>
        <begin position="6"/>
        <end position="22"/>
    </location>
</feature>
<dbReference type="Proteomes" id="UP000018482">
    <property type="component" value="Unassembled WGS sequence"/>
</dbReference>
<evidence type="ECO:0000313" key="2">
    <source>
        <dbReference type="EMBL" id="ESV54001.1"/>
    </source>
</evidence>
<sequence length="109" mass="12143">MVLIKCINGLAILVCFMLMPYMKYSGQSLKKMKLLYLVALILSAIFSFCHQDYLCKLASVLMVMGALMVAGNIPVTALTSWRRVAIIVIYLGIAFQLLDILAYSFGQLL</sequence>
<protein>
    <submittedName>
        <fullName evidence="2">Uncharacterized protein</fullName>
    </submittedName>
</protein>
<keyword evidence="1" id="KW-0472">Membrane</keyword>
<keyword evidence="1" id="KW-0812">Transmembrane</keyword>
<proteinExistence type="predicted"/>
<gene>
    <name evidence="2" type="ORF">SAG0136_01710</name>
</gene>
<organism evidence="2 3">
    <name type="scientific">Streptococcus agalactiae LMG 14747</name>
    <dbReference type="NCBI Taxonomy" id="1154860"/>
    <lineage>
        <taxon>Bacteria</taxon>
        <taxon>Bacillati</taxon>
        <taxon>Bacillota</taxon>
        <taxon>Bacilli</taxon>
        <taxon>Lactobacillales</taxon>
        <taxon>Streptococcaceae</taxon>
        <taxon>Streptococcus</taxon>
    </lineage>
</organism>
<feature type="transmembrane region" description="Helical" evidence="1">
    <location>
        <begin position="34"/>
        <end position="53"/>
    </location>
</feature>
<feature type="transmembrane region" description="Helical" evidence="1">
    <location>
        <begin position="59"/>
        <end position="77"/>
    </location>
</feature>
<feature type="transmembrane region" description="Helical" evidence="1">
    <location>
        <begin position="84"/>
        <end position="105"/>
    </location>
</feature>